<gene>
    <name evidence="1" type="primary">tagF</name>
    <name evidence="1" type="ORF">F1189_08270</name>
</gene>
<dbReference type="Pfam" id="PF09867">
    <property type="entry name" value="TagF_N"/>
    <property type="match status" value="1"/>
</dbReference>
<dbReference type="InterPro" id="IPR017748">
    <property type="entry name" value="TagF"/>
</dbReference>
<dbReference type="RefSeq" id="WP_150040255.1">
    <property type="nucleotide sequence ID" value="NZ_VWPK01000010.1"/>
</dbReference>
<dbReference type="PIRSF" id="PIRSF029287">
    <property type="entry name" value="UCP029287"/>
    <property type="match status" value="1"/>
</dbReference>
<sequence>MSRAGFFGKLPARGDFVRGGLSRKTVAAWDGWVQSVLPAARAAIGPEGWDAIWRAAPCWRLALPAALAGGTPFSGVWLPSTDAVGRAFPLLAGAEAGAPEDAFLAAIEASCRAAIEGCEEPAALAARLAALAVPPPAEAAPGRWWRGGDAAFTPAAMPDAALFLRMLTEAS</sequence>
<dbReference type="InterPro" id="IPR038225">
    <property type="entry name" value="TagF_sf"/>
</dbReference>
<accession>A0A5M6IWQ3</accession>
<comment type="caution">
    <text evidence="1">The sequence shown here is derived from an EMBL/GenBank/DDBJ whole genome shotgun (WGS) entry which is preliminary data.</text>
</comment>
<dbReference type="EMBL" id="VWPK01000010">
    <property type="protein sequence ID" value="KAA5612722.1"/>
    <property type="molecule type" value="Genomic_DNA"/>
</dbReference>
<dbReference type="OrthoDB" id="9801841at2"/>
<evidence type="ECO:0000313" key="2">
    <source>
        <dbReference type="Proteomes" id="UP000325255"/>
    </source>
</evidence>
<dbReference type="Gene3D" id="3.40.1730.10">
    <property type="entry name" value="pa0076 domain"/>
    <property type="match status" value="1"/>
</dbReference>
<reference evidence="1 2" key="1">
    <citation type="submission" date="2019-09" db="EMBL/GenBank/DDBJ databases">
        <title>Genome sequence of Rhodovastum atsumiense, a diverse member of the Acetobacteraceae family of non-sulfur purple photosynthetic bacteria.</title>
        <authorList>
            <person name="Meyer T."/>
            <person name="Kyndt J."/>
        </authorList>
    </citation>
    <scope>NUCLEOTIDE SEQUENCE [LARGE SCALE GENOMIC DNA]</scope>
    <source>
        <strain evidence="1 2">DSM 21279</strain>
    </source>
</reference>
<evidence type="ECO:0000313" key="1">
    <source>
        <dbReference type="EMBL" id="KAA5612722.1"/>
    </source>
</evidence>
<proteinExistence type="predicted"/>
<dbReference type="NCBIfam" id="TIGR03373">
    <property type="entry name" value="VI_minor_4"/>
    <property type="match status" value="1"/>
</dbReference>
<keyword evidence="2" id="KW-1185">Reference proteome</keyword>
<organism evidence="1 2">
    <name type="scientific">Rhodovastum atsumiense</name>
    <dbReference type="NCBI Taxonomy" id="504468"/>
    <lineage>
        <taxon>Bacteria</taxon>
        <taxon>Pseudomonadati</taxon>
        <taxon>Pseudomonadota</taxon>
        <taxon>Alphaproteobacteria</taxon>
        <taxon>Acetobacterales</taxon>
        <taxon>Acetobacteraceae</taxon>
        <taxon>Rhodovastum</taxon>
    </lineage>
</organism>
<protein>
    <submittedName>
        <fullName evidence="1">Type VI secretion system-associated protein TagF</fullName>
    </submittedName>
</protein>
<name>A0A5M6IWQ3_9PROT</name>
<dbReference type="Proteomes" id="UP000325255">
    <property type="component" value="Unassembled WGS sequence"/>
</dbReference>
<dbReference type="AlphaFoldDB" id="A0A5M6IWQ3"/>